<dbReference type="OrthoDB" id="9784218at2"/>
<evidence type="ECO:0000313" key="13">
    <source>
        <dbReference type="Proteomes" id="UP000323142"/>
    </source>
</evidence>
<dbReference type="EC" id="2.7.13.3" evidence="3"/>
<dbReference type="PANTHER" id="PTHR44936">
    <property type="entry name" value="SENSOR PROTEIN CREC"/>
    <property type="match status" value="1"/>
</dbReference>
<dbReference type="Pfam" id="PF02518">
    <property type="entry name" value="HATPase_c"/>
    <property type="match status" value="1"/>
</dbReference>
<dbReference type="EMBL" id="VUOA01000013">
    <property type="protein sequence ID" value="KAA2238306.1"/>
    <property type="molecule type" value="Genomic_DNA"/>
</dbReference>
<reference evidence="12 13" key="1">
    <citation type="submission" date="2019-09" db="EMBL/GenBank/DDBJ databases">
        <title>Salinarimonas rosea gen. nov., sp. nov., a new member of the a-2 subgroup of the Proteobacteria.</title>
        <authorList>
            <person name="Liu J."/>
        </authorList>
    </citation>
    <scope>NUCLEOTIDE SEQUENCE [LARGE SCALE GENOMIC DNA]</scope>
    <source>
        <strain evidence="12 13">BN140002</strain>
    </source>
</reference>
<comment type="subcellular location">
    <subcellularLocation>
        <location evidence="2">Membrane</location>
    </subcellularLocation>
</comment>
<dbReference type="InterPro" id="IPR003660">
    <property type="entry name" value="HAMP_dom"/>
</dbReference>
<evidence type="ECO:0000256" key="3">
    <source>
        <dbReference type="ARBA" id="ARBA00012438"/>
    </source>
</evidence>
<keyword evidence="5" id="KW-0808">Transferase</keyword>
<dbReference type="GO" id="GO:0016020">
    <property type="term" value="C:membrane"/>
    <property type="evidence" value="ECO:0007669"/>
    <property type="project" value="UniProtKB-SubCell"/>
</dbReference>
<comment type="caution">
    <text evidence="12">The sequence shown here is derived from an EMBL/GenBank/DDBJ whole genome shotgun (WGS) entry which is preliminary data.</text>
</comment>
<dbReference type="PANTHER" id="PTHR44936:SF10">
    <property type="entry name" value="SENSOR PROTEIN RSTB"/>
    <property type="match status" value="1"/>
</dbReference>
<dbReference type="SMART" id="SM00387">
    <property type="entry name" value="HATPase_c"/>
    <property type="match status" value="1"/>
</dbReference>
<dbReference type="InterPro" id="IPR005467">
    <property type="entry name" value="His_kinase_dom"/>
</dbReference>
<dbReference type="CDD" id="cd00075">
    <property type="entry name" value="HATPase"/>
    <property type="match status" value="1"/>
</dbReference>
<dbReference type="GO" id="GO:0005524">
    <property type="term" value="F:ATP binding"/>
    <property type="evidence" value="ECO:0007669"/>
    <property type="project" value="UniProtKB-KW"/>
</dbReference>
<dbReference type="Gene3D" id="3.30.565.10">
    <property type="entry name" value="Histidine kinase-like ATPase, C-terminal domain"/>
    <property type="match status" value="1"/>
</dbReference>
<comment type="catalytic activity">
    <reaction evidence="1">
        <text>ATP + protein L-histidine = ADP + protein N-phospho-L-histidine.</text>
        <dbReference type="EC" id="2.7.13.3"/>
    </reaction>
</comment>
<evidence type="ECO:0000256" key="1">
    <source>
        <dbReference type="ARBA" id="ARBA00000085"/>
    </source>
</evidence>
<feature type="transmembrane region" description="Helical" evidence="9">
    <location>
        <begin position="168"/>
        <end position="189"/>
    </location>
</feature>
<dbReference type="Proteomes" id="UP000323142">
    <property type="component" value="Unassembled WGS sequence"/>
</dbReference>
<proteinExistence type="predicted"/>
<dbReference type="PROSITE" id="PS50109">
    <property type="entry name" value="HIS_KIN"/>
    <property type="match status" value="1"/>
</dbReference>
<dbReference type="InterPro" id="IPR004358">
    <property type="entry name" value="Sig_transdc_His_kin-like_C"/>
</dbReference>
<evidence type="ECO:0000256" key="7">
    <source>
        <dbReference type="ARBA" id="ARBA00022777"/>
    </source>
</evidence>
<dbReference type="InterPro" id="IPR036890">
    <property type="entry name" value="HATPase_C_sf"/>
</dbReference>
<keyword evidence="7 12" id="KW-0418">Kinase</keyword>
<keyword evidence="13" id="KW-1185">Reference proteome</keyword>
<feature type="domain" description="HAMP" evidence="11">
    <location>
        <begin position="191"/>
        <end position="246"/>
    </location>
</feature>
<organism evidence="12 13">
    <name type="scientific">Salinarimonas soli</name>
    <dbReference type="NCBI Taxonomy" id="1638099"/>
    <lineage>
        <taxon>Bacteria</taxon>
        <taxon>Pseudomonadati</taxon>
        <taxon>Pseudomonadota</taxon>
        <taxon>Alphaproteobacteria</taxon>
        <taxon>Hyphomicrobiales</taxon>
        <taxon>Salinarimonadaceae</taxon>
        <taxon>Salinarimonas</taxon>
    </lineage>
</organism>
<name>A0A5B2VIC5_9HYPH</name>
<reference evidence="12 13" key="2">
    <citation type="submission" date="2019-09" db="EMBL/GenBank/DDBJ databases">
        <authorList>
            <person name="Jin C."/>
        </authorList>
    </citation>
    <scope>NUCLEOTIDE SEQUENCE [LARGE SCALE GENOMIC DNA]</scope>
    <source>
        <strain evidence="12 13">BN140002</strain>
    </source>
</reference>
<dbReference type="PRINTS" id="PR00344">
    <property type="entry name" value="BCTRLSENSOR"/>
</dbReference>
<gene>
    <name evidence="12" type="ORF">F0L46_05630</name>
</gene>
<sequence>MDGVGREGEGSVGFGLSARLLVLTVAFVMLAEILIYVPSVANFRAGWLRDRLAAAQVAALVLDAAPDSRLPEGLEMRLLEGVGARAVAVRGGGTRRLLSLDPMPPEVGRVVDLRGAGSLVLIRDAFATLLAPAGQPIRVVGEGVDGADFVEIVLEEEPLRAAMLRFSVNILILSLVISGITAGLVFLALHRVIVRPVRRLAGNVAAFAENPEDGGRIIDPSGRRDEIGLAERALERMETALAGELRQKRRLADLGLAVSKVNHDLRNMLTTAQLLTDRLGTLTDPLVQRTAPRLVATLQRAIDFCEATLAYGRAGEPLPRRGPVRLAEIAEELPDLVDLAPGAGITLRLDIPADLTIDVDSGQLSRVLVNLVRNAVQALAQGGAQGGPPMILVSARRADGAVTIRVADNGPGLANRSRAHLFEAFQGAARPGGTGLGLAICAEIVRAHGGTISLDDTGPGAHFRVVIPDRTTGAANLEKGVAKRASTL</sequence>
<keyword evidence="4" id="KW-0597">Phosphoprotein</keyword>
<evidence type="ECO:0000256" key="4">
    <source>
        <dbReference type="ARBA" id="ARBA00022553"/>
    </source>
</evidence>
<feature type="transmembrane region" description="Helical" evidence="9">
    <location>
        <begin position="20"/>
        <end position="41"/>
    </location>
</feature>
<feature type="domain" description="Histidine kinase" evidence="10">
    <location>
        <begin position="260"/>
        <end position="471"/>
    </location>
</feature>
<keyword evidence="8" id="KW-0067">ATP-binding</keyword>
<evidence type="ECO:0000259" key="10">
    <source>
        <dbReference type="PROSITE" id="PS50109"/>
    </source>
</evidence>
<accession>A0A5B2VIC5</accession>
<keyword evidence="9" id="KW-0472">Membrane</keyword>
<dbReference type="Gene3D" id="1.10.287.130">
    <property type="match status" value="1"/>
</dbReference>
<dbReference type="InterPro" id="IPR050980">
    <property type="entry name" value="2C_sensor_his_kinase"/>
</dbReference>
<evidence type="ECO:0000256" key="9">
    <source>
        <dbReference type="SAM" id="Phobius"/>
    </source>
</evidence>
<dbReference type="InterPro" id="IPR003594">
    <property type="entry name" value="HATPase_dom"/>
</dbReference>
<evidence type="ECO:0000256" key="5">
    <source>
        <dbReference type="ARBA" id="ARBA00022679"/>
    </source>
</evidence>
<evidence type="ECO:0000256" key="6">
    <source>
        <dbReference type="ARBA" id="ARBA00022741"/>
    </source>
</evidence>
<dbReference type="GO" id="GO:0007165">
    <property type="term" value="P:signal transduction"/>
    <property type="evidence" value="ECO:0007669"/>
    <property type="project" value="InterPro"/>
</dbReference>
<dbReference type="RefSeq" id="WP_149816076.1">
    <property type="nucleotide sequence ID" value="NZ_VUOA01000013.1"/>
</dbReference>
<evidence type="ECO:0000313" key="12">
    <source>
        <dbReference type="EMBL" id="KAA2238306.1"/>
    </source>
</evidence>
<keyword evidence="9" id="KW-0812">Transmembrane</keyword>
<protein>
    <recommendedName>
        <fullName evidence="3">histidine kinase</fullName>
        <ecNumber evidence="3">2.7.13.3</ecNumber>
    </recommendedName>
</protein>
<keyword evidence="6" id="KW-0547">Nucleotide-binding</keyword>
<evidence type="ECO:0000256" key="8">
    <source>
        <dbReference type="ARBA" id="ARBA00022840"/>
    </source>
</evidence>
<dbReference type="AlphaFoldDB" id="A0A5B2VIC5"/>
<dbReference type="PROSITE" id="PS50885">
    <property type="entry name" value="HAMP"/>
    <property type="match status" value="1"/>
</dbReference>
<dbReference type="SUPFAM" id="SSF55874">
    <property type="entry name" value="ATPase domain of HSP90 chaperone/DNA topoisomerase II/histidine kinase"/>
    <property type="match status" value="1"/>
</dbReference>
<dbReference type="GO" id="GO:0004673">
    <property type="term" value="F:protein histidine kinase activity"/>
    <property type="evidence" value="ECO:0007669"/>
    <property type="project" value="UniProtKB-EC"/>
</dbReference>
<evidence type="ECO:0000256" key="2">
    <source>
        <dbReference type="ARBA" id="ARBA00004370"/>
    </source>
</evidence>
<keyword evidence="9" id="KW-1133">Transmembrane helix</keyword>
<evidence type="ECO:0000259" key="11">
    <source>
        <dbReference type="PROSITE" id="PS50885"/>
    </source>
</evidence>